<evidence type="ECO:0000256" key="4">
    <source>
        <dbReference type="ARBA" id="ARBA00022679"/>
    </source>
</evidence>
<evidence type="ECO:0000256" key="11">
    <source>
        <dbReference type="SAM" id="Phobius"/>
    </source>
</evidence>
<accession>A0ABN2X795</accession>
<feature type="compositionally biased region" description="Low complexity" evidence="10">
    <location>
        <begin position="400"/>
        <end position="409"/>
    </location>
</feature>
<proteinExistence type="predicted"/>
<organism evidence="13 14">
    <name type="scientific">Streptomyces albiaxialis</name>
    <dbReference type="NCBI Taxonomy" id="329523"/>
    <lineage>
        <taxon>Bacteria</taxon>
        <taxon>Bacillati</taxon>
        <taxon>Actinomycetota</taxon>
        <taxon>Actinomycetes</taxon>
        <taxon>Kitasatosporales</taxon>
        <taxon>Streptomycetaceae</taxon>
        <taxon>Streptomyces</taxon>
    </lineage>
</organism>
<evidence type="ECO:0000259" key="12">
    <source>
        <dbReference type="Pfam" id="PF07730"/>
    </source>
</evidence>
<keyword evidence="6 13" id="KW-0418">Kinase</keyword>
<evidence type="ECO:0000256" key="5">
    <source>
        <dbReference type="ARBA" id="ARBA00022741"/>
    </source>
</evidence>
<feature type="region of interest" description="Disordered" evidence="10">
    <location>
        <begin position="1"/>
        <end position="20"/>
    </location>
</feature>
<dbReference type="EMBL" id="BAAAPE010000032">
    <property type="protein sequence ID" value="GAA2105128.1"/>
    <property type="molecule type" value="Genomic_DNA"/>
</dbReference>
<feature type="transmembrane region" description="Helical" evidence="11">
    <location>
        <begin position="137"/>
        <end position="156"/>
    </location>
</feature>
<dbReference type="CDD" id="cd16917">
    <property type="entry name" value="HATPase_UhpB-NarQ-NarX-like"/>
    <property type="match status" value="1"/>
</dbReference>
<evidence type="ECO:0000256" key="6">
    <source>
        <dbReference type="ARBA" id="ARBA00022777"/>
    </source>
</evidence>
<comment type="catalytic activity">
    <reaction evidence="1">
        <text>ATP + protein L-histidine = ADP + protein N-phospho-L-histidine.</text>
        <dbReference type="EC" id="2.7.13.3"/>
    </reaction>
</comment>
<gene>
    <name evidence="13" type="ORF">GCM10009801_81280</name>
</gene>
<evidence type="ECO:0000256" key="8">
    <source>
        <dbReference type="ARBA" id="ARBA00023012"/>
    </source>
</evidence>
<feature type="transmembrane region" description="Helical" evidence="11">
    <location>
        <begin position="162"/>
        <end position="180"/>
    </location>
</feature>
<dbReference type="InterPro" id="IPR050482">
    <property type="entry name" value="Sensor_HK_TwoCompSys"/>
</dbReference>
<keyword evidence="7" id="KW-0067">ATP-binding</keyword>
<keyword evidence="11" id="KW-1133">Transmembrane helix</keyword>
<keyword evidence="5" id="KW-0547">Nucleotide-binding</keyword>
<keyword evidence="11" id="KW-0472">Membrane</keyword>
<protein>
    <recommendedName>
        <fullName evidence="2">histidine kinase</fullName>
        <ecNumber evidence="2">2.7.13.3</ecNumber>
    </recommendedName>
</protein>
<evidence type="ECO:0000256" key="2">
    <source>
        <dbReference type="ARBA" id="ARBA00012438"/>
    </source>
</evidence>
<reference evidence="13 14" key="1">
    <citation type="journal article" date="2019" name="Int. J. Syst. Evol. Microbiol.">
        <title>The Global Catalogue of Microorganisms (GCM) 10K type strain sequencing project: providing services to taxonomists for standard genome sequencing and annotation.</title>
        <authorList>
            <consortium name="The Broad Institute Genomics Platform"/>
            <consortium name="The Broad Institute Genome Sequencing Center for Infectious Disease"/>
            <person name="Wu L."/>
            <person name="Ma J."/>
        </authorList>
    </citation>
    <scope>NUCLEOTIDE SEQUENCE [LARGE SCALE GENOMIC DNA]</scope>
    <source>
        <strain evidence="13 14">JCM 15478</strain>
    </source>
</reference>
<sequence>MGNTDRMTSASPGTGTVPAARRTLGTVRRDLFPSAPQPMPPMSGPRALRRLPHLAVAALAALAAYFGTEDMRARPLGMLHAALLVAGLRRPLPAWWLSLVMLPLFSLHQPYSSYGGWAWAVHAGLLFLIALRNPPRVLAWTTLTSAALLLALQTYGAVPWRFTGIMLALFALVVAAAAGVRGTREVRARLAEQESALAQERARRTVLEERARIARELHDVVAHHMSVISIQAEAAPYRVADPPPALVTALADIRAGALEGLTELRRLLGVLRSEDATEAAPEGRIPEAPQPTLERLDDLLAGVRAAGLDVTAVVSGERRPLPGGVELAAYRIVQEALSNVLRHAPGAAAHVELEFAPSALRLRVLNGPARRPAPPSPGVGHGILGMRERAATLGGEFSAGPTPMSTPMSTPTPTPTPTTGGGYEVTALLPVPAAAPTADRERAV</sequence>
<dbReference type="InterPro" id="IPR011712">
    <property type="entry name" value="Sig_transdc_His_kin_sub3_dim/P"/>
</dbReference>
<evidence type="ECO:0000256" key="1">
    <source>
        <dbReference type="ARBA" id="ARBA00000085"/>
    </source>
</evidence>
<evidence type="ECO:0000256" key="3">
    <source>
        <dbReference type="ARBA" id="ARBA00022553"/>
    </source>
</evidence>
<dbReference type="Proteomes" id="UP001500016">
    <property type="component" value="Unassembled WGS sequence"/>
</dbReference>
<comment type="caution">
    <text evidence="13">The sequence shown here is derived from an EMBL/GenBank/DDBJ whole genome shotgun (WGS) entry which is preliminary data.</text>
</comment>
<feature type="region of interest" description="Disordered" evidence="10">
    <location>
        <begin position="394"/>
        <end position="424"/>
    </location>
</feature>
<evidence type="ECO:0000313" key="14">
    <source>
        <dbReference type="Proteomes" id="UP001500016"/>
    </source>
</evidence>
<dbReference type="Gene3D" id="3.30.565.10">
    <property type="entry name" value="Histidine kinase-like ATPase, C-terminal domain"/>
    <property type="match status" value="1"/>
</dbReference>
<feature type="compositionally biased region" description="Polar residues" evidence="10">
    <location>
        <begin position="1"/>
        <end position="14"/>
    </location>
</feature>
<dbReference type="PANTHER" id="PTHR24421">
    <property type="entry name" value="NITRATE/NITRITE SENSOR PROTEIN NARX-RELATED"/>
    <property type="match status" value="1"/>
</dbReference>
<keyword evidence="3" id="KW-0597">Phosphoprotein</keyword>
<keyword evidence="11" id="KW-0812">Transmembrane</keyword>
<keyword evidence="14" id="KW-1185">Reference proteome</keyword>
<evidence type="ECO:0000256" key="7">
    <source>
        <dbReference type="ARBA" id="ARBA00022840"/>
    </source>
</evidence>
<name>A0ABN2X795_9ACTN</name>
<feature type="domain" description="Signal transduction histidine kinase subgroup 3 dimerisation and phosphoacceptor" evidence="12">
    <location>
        <begin position="209"/>
        <end position="274"/>
    </location>
</feature>
<dbReference type="SUPFAM" id="SSF55874">
    <property type="entry name" value="ATPase domain of HSP90 chaperone/DNA topoisomerase II/histidine kinase"/>
    <property type="match status" value="1"/>
</dbReference>
<keyword evidence="9" id="KW-0175">Coiled coil</keyword>
<keyword evidence="4" id="KW-0808">Transferase</keyword>
<dbReference type="GO" id="GO:0016301">
    <property type="term" value="F:kinase activity"/>
    <property type="evidence" value="ECO:0007669"/>
    <property type="project" value="UniProtKB-KW"/>
</dbReference>
<evidence type="ECO:0000256" key="10">
    <source>
        <dbReference type="SAM" id="MobiDB-lite"/>
    </source>
</evidence>
<dbReference type="PANTHER" id="PTHR24421:SF10">
    <property type="entry name" value="NITRATE_NITRITE SENSOR PROTEIN NARQ"/>
    <property type="match status" value="1"/>
</dbReference>
<feature type="transmembrane region" description="Helical" evidence="11">
    <location>
        <begin position="111"/>
        <end position="130"/>
    </location>
</feature>
<dbReference type="Gene3D" id="1.20.5.1930">
    <property type="match status" value="1"/>
</dbReference>
<feature type="coiled-coil region" evidence="9">
    <location>
        <begin position="183"/>
        <end position="210"/>
    </location>
</feature>
<evidence type="ECO:0000313" key="13">
    <source>
        <dbReference type="EMBL" id="GAA2105128.1"/>
    </source>
</evidence>
<dbReference type="EC" id="2.7.13.3" evidence="2"/>
<evidence type="ECO:0000256" key="9">
    <source>
        <dbReference type="SAM" id="Coils"/>
    </source>
</evidence>
<keyword evidence="8" id="KW-0902">Two-component regulatory system</keyword>
<feature type="transmembrane region" description="Helical" evidence="11">
    <location>
        <begin position="51"/>
        <end position="67"/>
    </location>
</feature>
<dbReference type="InterPro" id="IPR036890">
    <property type="entry name" value="HATPase_C_sf"/>
</dbReference>
<dbReference type="Pfam" id="PF07730">
    <property type="entry name" value="HisKA_3"/>
    <property type="match status" value="1"/>
</dbReference>